<dbReference type="Proteomes" id="UP000308197">
    <property type="component" value="Unassembled WGS sequence"/>
</dbReference>
<keyword evidence="2" id="KW-1185">Reference proteome</keyword>
<protein>
    <submittedName>
        <fullName evidence="1">Uncharacterized protein</fullName>
    </submittedName>
</protein>
<organism evidence="1 2">
    <name type="scientific">Polyporus arcularius HHB13444</name>
    <dbReference type="NCBI Taxonomy" id="1314778"/>
    <lineage>
        <taxon>Eukaryota</taxon>
        <taxon>Fungi</taxon>
        <taxon>Dikarya</taxon>
        <taxon>Basidiomycota</taxon>
        <taxon>Agaricomycotina</taxon>
        <taxon>Agaricomycetes</taxon>
        <taxon>Polyporales</taxon>
        <taxon>Polyporaceae</taxon>
        <taxon>Polyporus</taxon>
    </lineage>
</organism>
<dbReference type="AlphaFoldDB" id="A0A5C3PLL8"/>
<evidence type="ECO:0000313" key="1">
    <source>
        <dbReference type="EMBL" id="TFK90181.1"/>
    </source>
</evidence>
<accession>A0A5C3PLL8</accession>
<proteinExistence type="predicted"/>
<dbReference type="EMBL" id="ML211053">
    <property type="protein sequence ID" value="TFK90181.1"/>
    <property type="molecule type" value="Genomic_DNA"/>
</dbReference>
<name>A0A5C3PLL8_9APHY</name>
<reference evidence="1 2" key="1">
    <citation type="journal article" date="2019" name="Nat. Ecol. Evol.">
        <title>Megaphylogeny resolves global patterns of mushroom evolution.</title>
        <authorList>
            <person name="Varga T."/>
            <person name="Krizsan K."/>
            <person name="Foldi C."/>
            <person name="Dima B."/>
            <person name="Sanchez-Garcia M."/>
            <person name="Sanchez-Ramirez S."/>
            <person name="Szollosi G.J."/>
            <person name="Szarkandi J.G."/>
            <person name="Papp V."/>
            <person name="Albert L."/>
            <person name="Andreopoulos W."/>
            <person name="Angelini C."/>
            <person name="Antonin V."/>
            <person name="Barry K.W."/>
            <person name="Bougher N.L."/>
            <person name="Buchanan P."/>
            <person name="Buyck B."/>
            <person name="Bense V."/>
            <person name="Catcheside P."/>
            <person name="Chovatia M."/>
            <person name="Cooper J."/>
            <person name="Damon W."/>
            <person name="Desjardin D."/>
            <person name="Finy P."/>
            <person name="Geml J."/>
            <person name="Haridas S."/>
            <person name="Hughes K."/>
            <person name="Justo A."/>
            <person name="Karasinski D."/>
            <person name="Kautmanova I."/>
            <person name="Kiss B."/>
            <person name="Kocsube S."/>
            <person name="Kotiranta H."/>
            <person name="LaButti K.M."/>
            <person name="Lechner B.E."/>
            <person name="Liimatainen K."/>
            <person name="Lipzen A."/>
            <person name="Lukacs Z."/>
            <person name="Mihaltcheva S."/>
            <person name="Morgado L.N."/>
            <person name="Niskanen T."/>
            <person name="Noordeloos M.E."/>
            <person name="Ohm R.A."/>
            <person name="Ortiz-Santana B."/>
            <person name="Ovrebo C."/>
            <person name="Racz N."/>
            <person name="Riley R."/>
            <person name="Savchenko A."/>
            <person name="Shiryaev A."/>
            <person name="Soop K."/>
            <person name="Spirin V."/>
            <person name="Szebenyi C."/>
            <person name="Tomsovsky M."/>
            <person name="Tulloss R.E."/>
            <person name="Uehling J."/>
            <person name="Grigoriev I.V."/>
            <person name="Vagvolgyi C."/>
            <person name="Papp T."/>
            <person name="Martin F.M."/>
            <person name="Miettinen O."/>
            <person name="Hibbett D.S."/>
            <person name="Nagy L.G."/>
        </authorList>
    </citation>
    <scope>NUCLEOTIDE SEQUENCE [LARGE SCALE GENOMIC DNA]</scope>
    <source>
        <strain evidence="1 2">HHB13444</strain>
    </source>
</reference>
<evidence type="ECO:0000313" key="2">
    <source>
        <dbReference type="Proteomes" id="UP000308197"/>
    </source>
</evidence>
<dbReference type="InParanoid" id="A0A5C3PLL8"/>
<sequence length="296" mass="31903">MSHVPEVPHPPSSLSFGTVEALESWLQNPEPREPDPRLSIATLVVAPEALKVVLDHARRLPAVRELYIDLPTLAKPERSLSGPEVPPTVSPIQAVVSPEHRSTIPDVHRSGDEAGSLSCDPVDAALLRSFAYDCKQGTDVVSMSPSPDNPAPPSTALNGAVAIMYCSTPFAKANCGENISPPRGGEGSSEGAPPIVLPVLDIVHGDLDDVGTLCEHRKGCIRELVTRLPPRTLAETASRERFKLVLSAMDPAIVEVELQEDNAEYNGLLAVFCTQWGPRDQREQYNGLVPEGQWIP</sequence>
<gene>
    <name evidence="1" type="ORF">K466DRAFT_563684</name>
</gene>